<dbReference type="PANTHER" id="PTHR30471:SF3">
    <property type="entry name" value="UPF0758 PROTEIN YEES-RELATED"/>
    <property type="match status" value="1"/>
</dbReference>
<protein>
    <recommendedName>
        <fullName evidence="8">DNA repair protein RadC</fullName>
    </recommendedName>
</protein>
<keyword evidence="2" id="KW-0378">Hydrolase</keyword>
<evidence type="ECO:0000256" key="1">
    <source>
        <dbReference type="ARBA" id="ARBA00010243"/>
    </source>
</evidence>
<dbReference type="EMBL" id="BAAALN010000003">
    <property type="protein sequence ID" value="GAA1229375.1"/>
    <property type="molecule type" value="Genomic_DNA"/>
</dbReference>
<gene>
    <name evidence="6" type="ORF">GCM10009676_09910</name>
</gene>
<sequence>MLRKEPLTAYPLHERPRERLVALGSAALSDAELVAIHLGSGSRGQTALELASRLLLDFGGVEGLGRADVDELARHAGVGLAKACRVVAAFALADRGRHAVERLEVRTSRDIAAVAGPRIGRVRTEQVLLLVLDGAHRVSRVLAVALGGATASTVPIREVLSLALRHDAVAIALAHNHPSGSLKCSVAPTKSMISNDVFPLSGKSRVPRPMICLNSTGEPTGRKSTAYFRSSMSTPVDSSREVVATTGESCSGSEKASSNLVFSLSEPTIRTAHSGS</sequence>
<comment type="similarity">
    <text evidence="1">Belongs to the UPF0758 family.</text>
</comment>
<dbReference type="Gene3D" id="3.40.140.10">
    <property type="entry name" value="Cytidine Deaminase, domain 2"/>
    <property type="match status" value="1"/>
</dbReference>
<dbReference type="SUPFAM" id="SSF47781">
    <property type="entry name" value="RuvA domain 2-like"/>
    <property type="match status" value="1"/>
</dbReference>
<evidence type="ECO:0000259" key="5">
    <source>
        <dbReference type="Pfam" id="PF20582"/>
    </source>
</evidence>
<name>A0ABP4GTH1_9PSEU</name>
<dbReference type="PANTHER" id="PTHR30471">
    <property type="entry name" value="DNA REPAIR PROTEIN RADC"/>
    <property type="match status" value="1"/>
</dbReference>
<evidence type="ECO:0000313" key="7">
    <source>
        <dbReference type="Proteomes" id="UP001500653"/>
    </source>
</evidence>
<feature type="domain" description="UPF0758" evidence="5">
    <location>
        <begin position="9"/>
        <end position="84"/>
    </location>
</feature>
<reference evidence="7" key="1">
    <citation type="journal article" date="2019" name="Int. J. Syst. Evol. Microbiol.">
        <title>The Global Catalogue of Microorganisms (GCM) 10K type strain sequencing project: providing services to taxonomists for standard genome sequencing and annotation.</title>
        <authorList>
            <consortium name="The Broad Institute Genomics Platform"/>
            <consortium name="The Broad Institute Genome Sequencing Center for Infectious Disease"/>
            <person name="Wu L."/>
            <person name="Ma J."/>
        </authorList>
    </citation>
    <scope>NUCLEOTIDE SEQUENCE [LARGE SCALE GENOMIC DNA]</scope>
    <source>
        <strain evidence="7">JCM 13023</strain>
    </source>
</reference>
<proteinExistence type="inferred from homology"/>
<dbReference type="Pfam" id="PF04002">
    <property type="entry name" value="RadC"/>
    <property type="match status" value="1"/>
</dbReference>
<dbReference type="PROSITE" id="PS01302">
    <property type="entry name" value="UPF0758"/>
    <property type="match status" value="1"/>
</dbReference>
<dbReference type="Pfam" id="PF20582">
    <property type="entry name" value="UPF0758_N"/>
    <property type="match status" value="1"/>
</dbReference>
<dbReference type="InterPro" id="IPR020891">
    <property type="entry name" value="UPF0758_CS"/>
</dbReference>
<accession>A0ABP4GTH1</accession>
<dbReference type="InterPro" id="IPR046778">
    <property type="entry name" value="UPF0758_N"/>
</dbReference>
<keyword evidence="2" id="KW-0645">Protease</keyword>
<evidence type="ECO:0000259" key="4">
    <source>
        <dbReference type="Pfam" id="PF04002"/>
    </source>
</evidence>
<feature type="compositionally biased region" description="Polar residues" evidence="3">
    <location>
        <begin position="246"/>
        <end position="258"/>
    </location>
</feature>
<dbReference type="Proteomes" id="UP001500653">
    <property type="component" value="Unassembled WGS sequence"/>
</dbReference>
<evidence type="ECO:0000313" key="6">
    <source>
        <dbReference type="EMBL" id="GAA1229375.1"/>
    </source>
</evidence>
<evidence type="ECO:0000256" key="2">
    <source>
        <dbReference type="ARBA" id="ARBA00023049"/>
    </source>
</evidence>
<organism evidence="6 7">
    <name type="scientific">Prauserella halophila</name>
    <dbReference type="NCBI Taxonomy" id="185641"/>
    <lineage>
        <taxon>Bacteria</taxon>
        <taxon>Bacillati</taxon>
        <taxon>Actinomycetota</taxon>
        <taxon>Actinomycetes</taxon>
        <taxon>Pseudonocardiales</taxon>
        <taxon>Pseudonocardiaceae</taxon>
        <taxon>Prauserella</taxon>
    </lineage>
</organism>
<keyword evidence="2" id="KW-0482">Metalloprotease</keyword>
<keyword evidence="7" id="KW-1185">Reference proteome</keyword>
<comment type="caution">
    <text evidence="6">The sequence shown here is derived from an EMBL/GenBank/DDBJ whole genome shotgun (WGS) entry which is preliminary data.</text>
</comment>
<dbReference type="InterPro" id="IPR010994">
    <property type="entry name" value="RuvA_2-like"/>
</dbReference>
<evidence type="ECO:0000256" key="3">
    <source>
        <dbReference type="SAM" id="MobiDB-lite"/>
    </source>
</evidence>
<evidence type="ECO:0008006" key="8">
    <source>
        <dbReference type="Google" id="ProtNLM"/>
    </source>
</evidence>
<dbReference type="InterPro" id="IPR025657">
    <property type="entry name" value="RadC_JAB"/>
</dbReference>
<dbReference type="InterPro" id="IPR001405">
    <property type="entry name" value="UPF0758"/>
</dbReference>
<feature type="region of interest" description="Disordered" evidence="3">
    <location>
        <begin position="238"/>
        <end position="258"/>
    </location>
</feature>
<feature type="domain" description="RadC-like JAB" evidence="4">
    <location>
        <begin position="106"/>
        <end position="186"/>
    </location>
</feature>